<gene>
    <name evidence="1" type="ORF">CXG46_18475</name>
    <name evidence="2" type="ORF">SAMN05192575_101414</name>
</gene>
<dbReference type="RefSeq" id="WP_091193583.1">
    <property type="nucleotide sequence ID" value="NZ_JAIHBI010000001.1"/>
</dbReference>
<dbReference type="EMBL" id="FOKC01000001">
    <property type="protein sequence ID" value="SFA79059.1"/>
    <property type="molecule type" value="Genomic_DNA"/>
</dbReference>
<keyword evidence="4" id="KW-1185">Reference proteome</keyword>
<proteinExistence type="predicted"/>
<dbReference type="Proteomes" id="UP000233565">
    <property type="component" value="Unassembled WGS sequence"/>
</dbReference>
<evidence type="ECO:0000313" key="1">
    <source>
        <dbReference type="EMBL" id="PKH37437.1"/>
    </source>
</evidence>
<evidence type="ECO:0008006" key="5">
    <source>
        <dbReference type="Google" id="ProtNLM"/>
    </source>
</evidence>
<reference evidence="2" key="1">
    <citation type="submission" date="2016-10" db="EMBL/GenBank/DDBJ databases">
        <authorList>
            <person name="de Groot N.N."/>
        </authorList>
    </citation>
    <scope>NUCLEOTIDE SEQUENCE [LARGE SCALE GENOMIC DNA]</scope>
    <source>
        <strain evidence="2">CGMCC 1.10697</strain>
    </source>
</reference>
<dbReference type="Gene3D" id="3.40.630.30">
    <property type="match status" value="1"/>
</dbReference>
<protein>
    <recommendedName>
        <fullName evidence="5">N-acetyltransferase domain-containing protein</fullName>
    </recommendedName>
</protein>
<accession>A0A1I0VRL5</accession>
<dbReference type="InterPro" id="IPR016181">
    <property type="entry name" value="Acyl_CoA_acyltransferase"/>
</dbReference>
<sequence>MGGNRAVVAPITRADVPEVAAYLHRALNSRLSAREWEDSIVPPWQAKAPNHGFHLRSDGRVVGTAVAFYAERDVRGRTERVCNLAAWCVDEEQRSQGLRLVLALLGQRGYHFTDLSPSGNVVALNERLKFKHLDTATTLVPNLVLPGRGVTAVADHERIALLLSGRQRQIFEDHRRAAAARHVVLQAHGRNVYVMFRKDRRKRMPVFATVLHISDPQLLPQVWDRLSTHLLLRHGALATLLEKRVVAWKPPQGMTLPHPRPRMFRSDALDAGDVDYLYSELTCVAW</sequence>
<dbReference type="AlphaFoldDB" id="A0A1I0VRL5"/>
<dbReference type="SUPFAM" id="SSF55729">
    <property type="entry name" value="Acyl-CoA N-acyltransferases (Nat)"/>
    <property type="match status" value="1"/>
</dbReference>
<name>A0A1I0VRL5_9ACTN</name>
<dbReference type="EMBL" id="PJBV01000035">
    <property type="protein sequence ID" value="PKH37437.1"/>
    <property type="molecule type" value="Genomic_DNA"/>
</dbReference>
<evidence type="ECO:0000313" key="4">
    <source>
        <dbReference type="Proteomes" id="UP000233565"/>
    </source>
</evidence>
<dbReference type="OrthoDB" id="5571267at2"/>
<dbReference type="STRING" id="748909.SAMN05192575_101414"/>
<evidence type="ECO:0000313" key="3">
    <source>
        <dbReference type="Proteomes" id="UP000199113"/>
    </source>
</evidence>
<dbReference type="Proteomes" id="UP000199113">
    <property type="component" value="Unassembled WGS sequence"/>
</dbReference>
<organism evidence="2 3">
    <name type="scientific">Nocardioides alpinus</name>
    <dbReference type="NCBI Taxonomy" id="748909"/>
    <lineage>
        <taxon>Bacteria</taxon>
        <taxon>Bacillati</taxon>
        <taxon>Actinomycetota</taxon>
        <taxon>Actinomycetes</taxon>
        <taxon>Propionibacteriales</taxon>
        <taxon>Nocardioidaceae</taxon>
        <taxon>Nocardioides</taxon>
    </lineage>
</organism>
<evidence type="ECO:0000313" key="2">
    <source>
        <dbReference type="EMBL" id="SFA79059.1"/>
    </source>
</evidence>
<reference evidence="1 4" key="2">
    <citation type="submission" date="2017-12" db="EMBL/GenBank/DDBJ databases">
        <title>Pharmacopeia of the Arctic Ocean.</title>
        <authorList>
            <person name="Collins E."/>
            <person name="Ducluzeau A.-L."/>
        </authorList>
    </citation>
    <scope>NUCLEOTIDE SEQUENCE [LARGE SCALE GENOMIC DNA]</scope>
    <source>
        <strain evidence="1 4">DSM 23325</strain>
    </source>
</reference>